<name>A0A2P2QNL0_RHIMU</name>
<sequence length="83" mass="9590">MDLFVISSMVVTPWYFSHLYFSEGALCADAITFAYFVCPRYGYIAVDTVQCSMLTNRKASNDLLIRNLLMVIAFWYAIVNREE</sequence>
<protein>
    <submittedName>
        <fullName evidence="2">Uncharacterized protein</fullName>
    </submittedName>
</protein>
<keyword evidence="1" id="KW-0812">Transmembrane</keyword>
<organism evidence="2">
    <name type="scientific">Rhizophora mucronata</name>
    <name type="common">Asiatic mangrove</name>
    <dbReference type="NCBI Taxonomy" id="61149"/>
    <lineage>
        <taxon>Eukaryota</taxon>
        <taxon>Viridiplantae</taxon>
        <taxon>Streptophyta</taxon>
        <taxon>Embryophyta</taxon>
        <taxon>Tracheophyta</taxon>
        <taxon>Spermatophyta</taxon>
        <taxon>Magnoliopsida</taxon>
        <taxon>eudicotyledons</taxon>
        <taxon>Gunneridae</taxon>
        <taxon>Pentapetalae</taxon>
        <taxon>rosids</taxon>
        <taxon>fabids</taxon>
        <taxon>Malpighiales</taxon>
        <taxon>Rhizophoraceae</taxon>
        <taxon>Rhizophora</taxon>
    </lineage>
</organism>
<evidence type="ECO:0000313" key="2">
    <source>
        <dbReference type="EMBL" id="MBX68602.1"/>
    </source>
</evidence>
<accession>A0A2P2QNL0</accession>
<proteinExistence type="predicted"/>
<feature type="transmembrane region" description="Helical" evidence="1">
    <location>
        <begin position="63"/>
        <end position="79"/>
    </location>
</feature>
<dbReference type="EMBL" id="GGEC01088118">
    <property type="protein sequence ID" value="MBX68602.1"/>
    <property type="molecule type" value="Transcribed_RNA"/>
</dbReference>
<evidence type="ECO:0000256" key="1">
    <source>
        <dbReference type="SAM" id="Phobius"/>
    </source>
</evidence>
<keyword evidence="1" id="KW-0472">Membrane</keyword>
<dbReference type="AlphaFoldDB" id="A0A2P2QNL0"/>
<keyword evidence="1" id="KW-1133">Transmembrane helix</keyword>
<reference evidence="2" key="1">
    <citation type="submission" date="2018-02" db="EMBL/GenBank/DDBJ databases">
        <title>Rhizophora mucronata_Transcriptome.</title>
        <authorList>
            <person name="Meera S.P."/>
            <person name="Sreeshan A."/>
            <person name="Augustine A."/>
        </authorList>
    </citation>
    <scope>NUCLEOTIDE SEQUENCE</scope>
    <source>
        <tissue evidence="2">Leaf</tissue>
    </source>
</reference>